<dbReference type="InterPro" id="IPR011990">
    <property type="entry name" value="TPR-like_helical_dom_sf"/>
</dbReference>
<dbReference type="EMBL" id="CAUYUJ010003202">
    <property type="protein sequence ID" value="CAK0804265.1"/>
    <property type="molecule type" value="Genomic_DNA"/>
</dbReference>
<evidence type="ECO:0000259" key="3">
    <source>
        <dbReference type="PROSITE" id="PS50075"/>
    </source>
</evidence>
<keyword evidence="1" id="KW-0596">Phosphopantetheine</keyword>
<accession>A0ABN9QEA8</accession>
<dbReference type="SUPFAM" id="SSF47336">
    <property type="entry name" value="ACP-like"/>
    <property type="match status" value="1"/>
</dbReference>
<comment type="caution">
    <text evidence="4">The sequence shown here is derived from an EMBL/GenBank/DDBJ whole genome shotgun (WGS) entry which is preliminary data.</text>
</comment>
<dbReference type="InterPro" id="IPR009081">
    <property type="entry name" value="PP-bd_ACP"/>
</dbReference>
<dbReference type="InterPro" id="IPR020806">
    <property type="entry name" value="PKS_PP-bd"/>
</dbReference>
<dbReference type="Gene3D" id="1.10.1200.10">
    <property type="entry name" value="ACP-like"/>
    <property type="match status" value="1"/>
</dbReference>
<evidence type="ECO:0000256" key="1">
    <source>
        <dbReference type="ARBA" id="ARBA00022450"/>
    </source>
</evidence>
<dbReference type="SMART" id="SM00028">
    <property type="entry name" value="TPR"/>
    <property type="match status" value="6"/>
</dbReference>
<reference evidence="4" key="1">
    <citation type="submission" date="2023-10" db="EMBL/GenBank/DDBJ databases">
        <authorList>
            <person name="Chen Y."/>
            <person name="Shah S."/>
            <person name="Dougan E. K."/>
            <person name="Thang M."/>
            <person name="Chan C."/>
        </authorList>
    </citation>
    <scope>NUCLEOTIDE SEQUENCE [LARGE SCALE GENOMIC DNA]</scope>
</reference>
<dbReference type="SMART" id="SM01294">
    <property type="entry name" value="PKS_PP_betabranch"/>
    <property type="match status" value="1"/>
</dbReference>
<proteinExistence type="predicted"/>
<dbReference type="PANTHER" id="PTHR10098">
    <property type="entry name" value="RAPSYN-RELATED"/>
    <property type="match status" value="1"/>
</dbReference>
<dbReference type="SMART" id="SM00823">
    <property type="entry name" value="PKS_PP"/>
    <property type="match status" value="1"/>
</dbReference>
<dbReference type="PROSITE" id="PS50075">
    <property type="entry name" value="CARRIER"/>
    <property type="match status" value="1"/>
</dbReference>
<evidence type="ECO:0000313" key="4">
    <source>
        <dbReference type="EMBL" id="CAK0804265.1"/>
    </source>
</evidence>
<dbReference type="Proteomes" id="UP001189429">
    <property type="component" value="Unassembled WGS sequence"/>
</dbReference>
<feature type="domain" description="Carrier" evidence="3">
    <location>
        <begin position="592"/>
        <end position="668"/>
    </location>
</feature>
<keyword evidence="2" id="KW-0597">Phosphoprotein</keyword>
<dbReference type="InterPro" id="IPR019734">
    <property type="entry name" value="TPR_rpt"/>
</dbReference>
<evidence type="ECO:0000256" key="2">
    <source>
        <dbReference type="ARBA" id="ARBA00022553"/>
    </source>
</evidence>
<name>A0ABN9QEA8_9DINO</name>
<dbReference type="Pfam" id="PF00550">
    <property type="entry name" value="PP-binding"/>
    <property type="match status" value="1"/>
</dbReference>
<sequence>MKEKADSVSCAAKEAMLIFEDIGDRKAMAKALHGRALSCFLRDDYADMLSFAQEACDIYRELGAKRLEVFEFSALAQFFLRAGKPAKALAAAHEGFAVSRGVASAGKALQAFLLLLIVESLSEIGRKRPALKAAKQGLARFRDLGDPRANAYALQVVLFAHCELDEYDGALGAAEEALGAARELCDQRMELDLHFLVAIVQLRRGEPDAALEAMRSAREIGSGLEDLEEEACAERMVSEIYLELLDTASALKAAARSRRLFERAGDAIGEASALILSSFAHALSGQLGRAVTAATEARDIYEEQESVAGEGIALRQLAELQVQAERYDLASQAAQRRLELWEDAGNSKEMAYALHSLASVHIAGGSLEEAEGMAQQALGLCREVGDRHLEVGLMLELTAIQVMRMDREASPDAAAPSPGFAAACSRALRAATEAFALACEHCAGGQGTGLRAQAAFWRAQMLYCSGGDSEALRMARHAERLFSCMGRSAAASEALTLQAFALLGLGDRKQAMKAAEDALVLARACCAAAAEKSASAFFDQVQRDDARREQAEQTVAIQAPGPLLPQAAPDDAGDKTAVVPAVEAPPEPKGLDPVVVRERLMQMVLDAIASEEEDLQVDTPFMDAGMDSLSSVQFVTEVSREFSMKLSPSLVFDYPNVRGFLGYLVEESKNASRAY</sequence>
<keyword evidence="5" id="KW-1185">Reference proteome</keyword>
<dbReference type="Gene3D" id="1.25.40.10">
    <property type="entry name" value="Tetratricopeptide repeat domain"/>
    <property type="match status" value="2"/>
</dbReference>
<protein>
    <recommendedName>
        <fullName evidence="3">Carrier domain-containing protein</fullName>
    </recommendedName>
</protein>
<dbReference type="InterPro" id="IPR036736">
    <property type="entry name" value="ACP-like_sf"/>
</dbReference>
<gene>
    <name evidence="4" type="ORF">PCOR1329_LOCUS11132</name>
</gene>
<evidence type="ECO:0000313" key="5">
    <source>
        <dbReference type="Proteomes" id="UP001189429"/>
    </source>
</evidence>
<dbReference type="SUPFAM" id="SSF48452">
    <property type="entry name" value="TPR-like"/>
    <property type="match status" value="2"/>
</dbReference>
<organism evidence="4 5">
    <name type="scientific">Prorocentrum cordatum</name>
    <dbReference type="NCBI Taxonomy" id="2364126"/>
    <lineage>
        <taxon>Eukaryota</taxon>
        <taxon>Sar</taxon>
        <taxon>Alveolata</taxon>
        <taxon>Dinophyceae</taxon>
        <taxon>Prorocentrales</taxon>
        <taxon>Prorocentraceae</taxon>
        <taxon>Prorocentrum</taxon>
    </lineage>
</organism>